<proteinExistence type="predicted"/>
<dbReference type="PATRIC" id="fig|1045004.4.peg.392"/>
<accession>G9WJ66</accession>
<sequence length="128" mass="15241">MDVIDNPKFEDIKRADGTSEFFDYLSGLSDKEQAKILSRIKNIEEFGIQIAQQNQWVAYLDDNLYEIRSRVGNSQQREIYFRLEQNVYKITHGFIKKTKKTPPKELRHAQEVKKRFLKDWQKQKGSND</sequence>
<dbReference type="HOGENOM" id="CLU_122734_4_0_9"/>
<evidence type="ECO:0000313" key="2">
    <source>
        <dbReference type="Proteomes" id="UP000004959"/>
    </source>
</evidence>
<keyword evidence="2" id="KW-1185">Reference proteome</keyword>
<name>G9WJ66_9LACO</name>
<dbReference type="Proteomes" id="UP000004959">
    <property type="component" value="Chromosome"/>
</dbReference>
<dbReference type="eggNOG" id="COG4679">
    <property type="taxonomic scope" value="Bacteria"/>
</dbReference>
<dbReference type="EMBL" id="AFVZ01000001">
    <property type="protein sequence ID" value="EHN58515.1"/>
    <property type="molecule type" value="Genomic_DNA"/>
</dbReference>
<comment type="caution">
    <text evidence="1">The sequence shown here is derived from an EMBL/GenBank/DDBJ whole genome shotgun (WGS) entry which is preliminary data.</text>
</comment>
<protein>
    <submittedName>
        <fullName evidence="1">RelE family toxin-antitoxin system, toxin component</fullName>
    </submittedName>
</protein>
<dbReference type="InterPro" id="IPR009241">
    <property type="entry name" value="HigB-like"/>
</dbReference>
<dbReference type="AlphaFoldDB" id="G9WJ66"/>
<organism evidence="1 2">
    <name type="scientific">Oenococcus kitaharae DSM 17330</name>
    <dbReference type="NCBI Taxonomy" id="1045004"/>
    <lineage>
        <taxon>Bacteria</taxon>
        <taxon>Bacillati</taxon>
        <taxon>Bacillota</taxon>
        <taxon>Bacilli</taxon>
        <taxon>Lactobacillales</taxon>
        <taxon>Lactobacillaceae</taxon>
        <taxon>Oenococcus</taxon>
    </lineage>
</organism>
<reference evidence="1 2" key="1">
    <citation type="journal article" date="2012" name="PLoS ONE">
        <title>Functional divergence in the genus oenococcus as predicted by genome sequencing of the newly-described species, Oenococcus kitaharae.</title>
        <authorList>
            <person name="Borneman A.R."/>
            <person name="McCarthy J.M."/>
            <person name="Chambers P.J."/>
            <person name="Bartowsky E.J."/>
        </authorList>
    </citation>
    <scope>NUCLEOTIDE SEQUENCE [LARGE SCALE GENOMIC DNA]</scope>
    <source>
        <strain evidence="2">DSM17330</strain>
    </source>
</reference>
<evidence type="ECO:0000313" key="1">
    <source>
        <dbReference type="EMBL" id="EHN58515.1"/>
    </source>
</evidence>
<gene>
    <name evidence="1" type="ORF">OKIT_0394</name>
</gene>
<dbReference type="RefSeq" id="WP_007744838.1">
    <property type="nucleotide sequence ID" value="NZ_CM001398.1"/>
</dbReference>
<dbReference type="Pfam" id="PF05973">
    <property type="entry name" value="Gp49"/>
    <property type="match status" value="1"/>
</dbReference>